<dbReference type="Proteomes" id="UP000189299">
    <property type="component" value="Unassembled WGS sequence"/>
</dbReference>
<accession>A0A1V2UI62</accession>
<dbReference type="AlphaFoldDB" id="A0A1V2UI62"/>
<name>A0A1V2UI62_ENTMU</name>
<comment type="caution">
    <text evidence="1">The sequence shown here is derived from an EMBL/GenBank/DDBJ whole genome shotgun (WGS) entry which is preliminary data.</text>
</comment>
<organism evidence="1 2">
    <name type="scientific">Enterococcus mundtii</name>
    <dbReference type="NCBI Taxonomy" id="53346"/>
    <lineage>
        <taxon>Bacteria</taxon>
        <taxon>Bacillati</taxon>
        <taxon>Bacillota</taxon>
        <taxon>Bacilli</taxon>
        <taxon>Lactobacillales</taxon>
        <taxon>Enterococcaceae</taxon>
        <taxon>Enterococcus</taxon>
    </lineage>
</organism>
<proteinExistence type="predicted"/>
<evidence type="ECO:0000313" key="2">
    <source>
        <dbReference type="Proteomes" id="UP000189299"/>
    </source>
</evidence>
<dbReference type="EMBL" id="MSTR01000009">
    <property type="protein sequence ID" value="ONN42670.1"/>
    <property type="molecule type" value="Genomic_DNA"/>
</dbReference>
<reference evidence="1 2" key="1">
    <citation type="submission" date="2016-12" db="EMBL/GenBank/DDBJ databases">
        <authorList>
            <person name="Song W.-J."/>
            <person name="Kurnit D.M."/>
        </authorList>
    </citation>
    <scope>NUCLEOTIDE SEQUENCE [LARGE SCALE GENOMIC DNA]</scope>
    <source>
        <strain evidence="1 2">CGB1038-1_S1</strain>
    </source>
</reference>
<dbReference type="RefSeq" id="WP_077151695.1">
    <property type="nucleotide sequence ID" value="NZ_CABMMO010000009.1"/>
</dbReference>
<gene>
    <name evidence="1" type="ORF">BTN92_10405</name>
</gene>
<protein>
    <submittedName>
        <fullName evidence="1">Uncharacterized protein</fullName>
    </submittedName>
</protein>
<sequence length="73" mass="8231">MEKDQVRATTTVLYFYLDNEENKIPALVSSGTKSSIYSGLVNKKGIEQVAKQLPEEIHELYALLDGEVFKLQV</sequence>
<evidence type="ECO:0000313" key="1">
    <source>
        <dbReference type="EMBL" id="ONN42670.1"/>
    </source>
</evidence>